<gene>
    <name evidence="3 4" type="primary">smpB</name>
    <name evidence="4" type="ORF">NCTC13149_00267</name>
</gene>
<comment type="subcellular location">
    <subcellularLocation>
        <location evidence="3">Cytoplasm</location>
    </subcellularLocation>
    <text evidence="3">The tmRNA-SmpB complex associates with stalled 70S ribosomes.</text>
</comment>
<evidence type="ECO:0000256" key="3">
    <source>
        <dbReference type="HAMAP-Rule" id="MF_00023"/>
    </source>
</evidence>
<reference evidence="4 5" key="1">
    <citation type="submission" date="2018-06" db="EMBL/GenBank/DDBJ databases">
        <authorList>
            <consortium name="Pathogen Informatics"/>
            <person name="Doyle S."/>
        </authorList>
    </citation>
    <scope>NUCLEOTIDE SEQUENCE [LARGE SCALE GENOMIC DNA]</scope>
    <source>
        <strain evidence="4 5">NCTC13149</strain>
    </source>
</reference>
<dbReference type="Pfam" id="PF01668">
    <property type="entry name" value="SmpB"/>
    <property type="match status" value="1"/>
</dbReference>
<dbReference type="Proteomes" id="UP000255517">
    <property type="component" value="Unassembled WGS sequence"/>
</dbReference>
<sequence>MIMKKKKADANNLSQNKKARHEYFIEDIYEAGIELKGTEVKSIRNGSANIKDAFCQIKNGEMFIYNMHVAPYEEGNIYNVDPLRTRKLLLHKKEIRKLEKIKNLQGYSIIPLRLYLSKGRVKAEIATAKGKKLYDKRADMAKKEVQKRLREKIDY</sequence>
<dbReference type="EMBL" id="UGSZ01000001">
    <property type="protein sequence ID" value="SUB56495.1"/>
    <property type="molecule type" value="Genomic_DNA"/>
</dbReference>
<dbReference type="InterPro" id="IPR020081">
    <property type="entry name" value="SsrA-bd_prot_CS"/>
</dbReference>
<organism evidence="4 5">
    <name type="scientific">Peptoniphilus lacrimalis</name>
    <dbReference type="NCBI Taxonomy" id="33031"/>
    <lineage>
        <taxon>Bacteria</taxon>
        <taxon>Bacillati</taxon>
        <taxon>Bacillota</taxon>
        <taxon>Tissierellia</taxon>
        <taxon>Tissierellales</taxon>
        <taxon>Peptoniphilaceae</taxon>
        <taxon>Peptoniphilus</taxon>
    </lineage>
</organism>
<proteinExistence type="inferred from homology"/>
<dbReference type="SUPFAM" id="SSF74982">
    <property type="entry name" value="Small protein B (SmpB)"/>
    <property type="match status" value="1"/>
</dbReference>
<comment type="similarity">
    <text evidence="3">Belongs to the SmpB family.</text>
</comment>
<evidence type="ECO:0000313" key="5">
    <source>
        <dbReference type="Proteomes" id="UP000255517"/>
    </source>
</evidence>
<dbReference type="PANTHER" id="PTHR30308">
    <property type="entry name" value="TMRNA-BINDING COMPONENT OF TRANS-TRANSLATION TAGGING COMPLEX"/>
    <property type="match status" value="1"/>
</dbReference>
<dbReference type="PROSITE" id="PS01317">
    <property type="entry name" value="SSRP"/>
    <property type="match status" value="1"/>
</dbReference>
<evidence type="ECO:0000256" key="1">
    <source>
        <dbReference type="ARBA" id="ARBA00022490"/>
    </source>
</evidence>
<dbReference type="InterPro" id="IPR000037">
    <property type="entry name" value="SsrA-bd_prot"/>
</dbReference>
<dbReference type="NCBIfam" id="NF003843">
    <property type="entry name" value="PRK05422.1"/>
    <property type="match status" value="1"/>
</dbReference>
<evidence type="ECO:0000256" key="2">
    <source>
        <dbReference type="ARBA" id="ARBA00022884"/>
    </source>
</evidence>
<keyword evidence="1 3" id="KW-0963">Cytoplasm</keyword>
<dbReference type="CDD" id="cd09294">
    <property type="entry name" value="SmpB"/>
    <property type="match status" value="1"/>
</dbReference>
<dbReference type="PANTHER" id="PTHR30308:SF2">
    <property type="entry name" value="SSRA-BINDING PROTEIN"/>
    <property type="match status" value="1"/>
</dbReference>
<dbReference type="InterPro" id="IPR023620">
    <property type="entry name" value="SmpB"/>
</dbReference>
<dbReference type="STRING" id="1122949.GCA_000378725_00836"/>
<keyword evidence="2 3" id="KW-0694">RNA-binding</keyword>
<dbReference type="HAMAP" id="MF_00023">
    <property type="entry name" value="SmpB"/>
    <property type="match status" value="1"/>
</dbReference>
<dbReference type="NCBIfam" id="TIGR00086">
    <property type="entry name" value="smpB"/>
    <property type="match status" value="1"/>
</dbReference>
<comment type="function">
    <text evidence="3">Required for rescue of stalled ribosomes mediated by trans-translation. Binds to transfer-messenger RNA (tmRNA), required for stable association of tmRNA with ribosomes. tmRNA and SmpB together mimic tRNA shape, replacing the anticodon stem-loop with SmpB. tmRNA is encoded by the ssrA gene; the 2 termini fold to resemble tRNA(Ala) and it encodes a 'tag peptide', a short internal open reading frame. During trans-translation Ala-aminoacylated tmRNA acts like a tRNA, entering the A-site of stalled ribosomes, displacing the stalled mRNA. The ribosome then switches to translate the ORF on the tmRNA; the nascent peptide is terminated with the 'tag peptide' encoded by the tmRNA and targeted for degradation. The ribosome is freed to recommence translation, which seems to be the essential function of trans-translation.</text>
</comment>
<dbReference type="Gene3D" id="2.40.280.10">
    <property type="match status" value="1"/>
</dbReference>
<dbReference type="GO" id="GO:0070929">
    <property type="term" value="P:trans-translation"/>
    <property type="evidence" value="ECO:0007669"/>
    <property type="project" value="UniProtKB-UniRule"/>
</dbReference>
<evidence type="ECO:0000313" key="4">
    <source>
        <dbReference type="EMBL" id="SUB56495.1"/>
    </source>
</evidence>
<name>A0A379C442_9FIRM</name>
<dbReference type="AlphaFoldDB" id="A0A379C442"/>
<dbReference type="GO" id="GO:0005829">
    <property type="term" value="C:cytosol"/>
    <property type="evidence" value="ECO:0007669"/>
    <property type="project" value="TreeGrafter"/>
</dbReference>
<dbReference type="GO" id="GO:0070930">
    <property type="term" value="P:trans-translation-dependent protein tagging"/>
    <property type="evidence" value="ECO:0007669"/>
    <property type="project" value="TreeGrafter"/>
</dbReference>
<dbReference type="GO" id="GO:0003723">
    <property type="term" value="F:RNA binding"/>
    <property type="evidence" value="ECO:0007669"/>
    <property type="project" value="UniProtKB-UniRule"/>
</dbReference>
<protein>
    <recommendedName>
        <fullName evidence="3">SsrA-binding protein</fullName>
    </recommendedName>
    <alternativeName>
        <fullName evidence="3">Small protein B</fullName>
    </alternativeName>
</protein>
<accession>A0A379C442</accession>